<comment type="caution">
    <text evidence="1">The sequence shown here is derived from an EMBL/GenBank/DDBJ whole genome shotgun (WGS) entry which is preliminary data.</text>
</comment>
<protein>
    <submittedName>
        <fullName evidence="1">Uncharacterized protein</fullName>
    </submittedName>
</protein>
<name>A0ACB9SD15_9MYRT</name>
<dbReference type="EMBL" id="CM042880">
    <property type="protein sequence ID" value="KAI4389356.1"/>
    <property type="molecule type" value="Genomic_DNA"/>
</dbReference>
<dbReference type="Proteomes" id="UP001057402">
    <property type="component" value="Chromosome 1"/>
</dbReference>
<accession>A0ACB9SD15</accession>
<evidence type="ECO:0000313" key="1">
    <source>
        <dbReference type="EMBL" id="KAI4389356.1"/>
    </source>
</evidence>
<organism evidence="1 2">
    <name type="scientific">Melastoma candidum</name>
    <dbReference type="NCBI Taxonomy" id="119954"/>
    <lineage>
        <taxon>Eukaryota</taxon>
        <taxon>Viridiplantae</taxon>
        <taxon>Streptophyta</taxon>
        <taxon>Embryophyta</taxon>
        <taxon>Tracheophyta</taxon>
        <taxon>Spermatophyta</taxon>
        <taxon>Magnoliopsida</taxon>
        <taxon>eudicotyledons</taxon>
        <taxon>Gunneridae</taxon>
        <taxon>Pentapetalae</taxon>
        <taxon>rosids</taxon>
        <taxon>malvids</taxon>
        <taxon>Myrtales</taxon>
        <taxon>Melastomataceae</taxon>
        <taxon>Melastomatoideae</taxon>
        <taxon>Melastomateae</taxon>
        <taxon>Melastoma</taxon>
    </lineage>
</organism>
<keyword evidence="2" id="KW-1185">Reference proteome</keyword>
<sequence>MAPVSLPPGFRFHPTDEELVAYYLSRKINGRKIDLEIIPEVDLYKCEPWDLPGKSLLPSKDMEWYFFSPRDRKYPNGSRTNRATKAGYWKATGKDRKVSSQNRSVGTKKTLVYYRGRAPHGARSDWVMHEYRLDERECETASGLQDAYALCRVFKKSAAPVKPAERFNPTGVVERSAGYSYSNDYSISRNTCSPSIVNEGSSSFDEYNPNDSRWVQPMPEDSFNFPLASYPPSQVDIALECARLQNRFVAPPPLLPESFPQDLLFGDDDNLMVAHEPNSTSRCDILQEILSVAQASQDLIHQQPQSSSPLFSWDDKNYAPNIGAGFSFMTGAMPAFDHCEREVEISDLVGDIKVEGMTENLRWVGMSDKDLLKTFGEENKIMPMESITSYNRGNEYLNQGVGHVDDGIDFEVDFVSDHDDPTTRREDRYSDSPSFEIVEETKVSRGMFIATRLTAETMFHPTVPSEVVKVQSLHHGTTTASSSRVGRSGCSSGYWDRRGRRGPGRLSASTALLFISIALALSCVWAY</sequence>
<proteinExistence type="predicted"/>
<gene>
    <name evidence="1" type="ORF">MLD38_001588</name>
</gene>
<evidence type="ECO:0000313" key="2">
    <source>
        <dbReference type="Proteomes" id="UP001057402"/>
    </source>
</evidence>
<reference evidence="2" key="1">
    <citation type="journal article" date="2023" name="Front. Plant Sci.">
        <title>Chromosomal-level genome assembly of Melastoma candidum provides insights into trichome evolution.</title>
        <authorList>
            <person name="Zhong Y."/>
            <person name="Wu W."/>
            <person name="Sun C."/>
            <person name="Zou P."/>
            <person name="Liu Y."/>
            <person name="Dai S."/>
            <person name="Zhou R."/>
        </authorList>
    </citation>
    <scope>NUCLEOTIDE SEQUENCE [LARGE SCALE GENOMIC DNA]</scope>
</reference>